<evidence type="ECO:0000256" key="1">
    <source>
        <dbReference type="SAM" id="SignalP"/>
    </source>
</evidence>
<name>A0A1I6YL48_9FLAO</name>
<proteinExistence type="predicted"/>
<dbReference type="Proteomes" id="UP000236454">
    <property type="component" value="Unassembled WGS sequence"/>
</dbReference>
<keyword evidence="1" id="KW-0732">Signal</keyword>
<dbReference type="Gene3D" id="3.30.1150.10">
    <property type="match status" value="1"/>
</dbReference>
<feature type="domain" description="TonB C-terminal" evidence="2">
    <location>
        <begin position="45"/>
        <end position="117"/>
    </location>
</feature>
<dbReference type="OrthoDB" id="1039448at2"/>
<keyword evidence="4" id="KW-1185">Reference proteome</keyword>
<accession>A0A1I6YL48</accession>
<gene>
    <name evidence="3" type="ORF">SAMN05216474_0978</name>
</gene>
<organism evidence="3 4">
    <name type="scientific">Lishizhenia tianjinensis</name>
    <dbReference type="NCBI Taxonomy" id="477690"/>
    <lineage>
        <taxon>Bacteria</taxon>
        <taxon>Pseudomonadati</taxon>
        <taxon>Bacteroidota</taxon>
        <taxon>Flavobacteriia</taxon>
        <taxon>Flavobacteriales</taxon>
        <taxon>Crocinitomicaceae</taxon>
        <taxon>Lishizhenia</taxon>
    </lineage>
</organism>
<dbReference type="STRING" id="477690.SAMN05216474_0978"/>
<dbReference type="AlphaFoldDB" id="A0A1I6YL48"/>
<protein>
    <submittedName>
        <fullName evidence="3">TonB family C-terminal domain-containing protein</fullName>
    </submittedName>
</protein>
<sequence length="118" mass="13055">MKNLVVLPLVCVIISFSAFSAGDPSAETCVNTTEVIKNWVEEILEYPTLAIERRQEGTVQISFTIKDGKINAWVSEGVCKLLDNAALEAVNNTPLNQLILCSDQEGEQFTLPVKFRLI</sequence>
<evidence type="ECO:0000313" key="3">
    <source>
        <dbReference type="EMBL" id="SFT51058.1"/>
    </source>
</evidence>
<feature type="signal peptide" evidence="1">
    <location>
        <begin position="1"/>
        <end position="20"/>
    </location>
</feature>
<dbReference type="GO" id="GO:0055085">
    <property type="term" value="P:transmembrane transport"/>
    <property type="evidence" value="ECO:0007669"/>
    <property type="project" value="InterPro"/>
</dbReference>
<evidence type="ECO:0000313" key="4">
    <source>
        <dbReference type="Proteomes" id="UP000236454"/>
    </source>
</evidence>
<dbReference type="RefSeq" id="WP_139230257.1">
    <property type="nucleotide sequence ID" value="NZ_FPAS01000001.1"/>
</dbReference>
<dbReference type="InterPro" id="IPR037682">
    <property type="entry name" value="TonB_C"/>
</dbReference>
<dbReference type="SUPFAM" id="SSF74653">
    <property type="entry name" value="TolA/TonB C-terminal domain"/>
    <property type="match status" value="1"/>
</dbReference>
<feature type="chain" id="PRO_5014964743" evidence="1">
    <location>
        <begin position="21"/>
        <end position="118"/>
    </location>
</feature>
<reference evidence="3 4" key="1">
    <citation type="submission" date="2016-10" db="EMBL/GenBank/DDBJ databases">
        <authorList>
            <person name="de Groot N.N."/>
        </authorList>
    </citation>
    <scope>NUCLEOTIDE SEQUENCE [LARGE SCALE GENOMIC DNA]</scope>
    <source>
        <strain evidence="3 4">CGMCC 1.7005</strain>
    </source>
</reference>
<dbReference type="EMBL" id="FPAS01000001">
    <property type="protein sequence ID" value="SFT51058.1"/>
    <property type="molecule type" value="Genomic_DNA"/>
</dbReference>
<evidence type="ECO:0000259" key="2">
    <source>
        <dbReference type="Pfam" id="PF03544"/>
    </source>
</evidence>
<dbReference type="Pfam" id="PF03544">
    <property type="entry name" value="TonB_C"/>
    <property type="match status" value="1"/>
</dbReference>